<evidence type="ECO:0000256" key="2">
    <source>
        <dbReference type="SAM" id="SignalP"/>
    </source>
</evidence>
<feature type="domain" description="GerMN" evidence="3">
    <location>
        <begin position="95"/>
        <end position="185"/>
    </location>
</feature>
<dbReference type="SMART" id="SM00909">
    <property type="entry name" value="Germane"/>
    <property type="match status" value="2"/>
</dbReference>
<organism evidence="4 5">
    <name type="scientific">Planifilum fimeticola</name>
    <dbReference type="NCBI Taxonomy" id="201975"/>
    <lineage>
        <taxon>Bacteria</taxon>
        <taxon>Bacillati</taxon>
        <taxon>Bacillota</taxon>
        <taxon>Bacilli</taxon>
        <taxon>Bacillales</taxon>
        <taxon>Thermoactinomycetaceae</taxon>
        <taxon>Planifilum</taxon>
    </lineage>
</organism>
<name>A0A2T0LJ95_9BACL</name>
<feature type="region of interest" description="Disordered" evidence="1">
    <location>
        <begin position="28"/>
        <end position="63"/>
    </location>
</feature>
<sequence>MRVRIACTVLVLLLMPFALTGCLFGPEQETSAPIDPPPAGVEEKYEKQGAQKEAESKEEAKADKKSQARVQLYFLANNGYVVPYAVDMPKVEGIAKEAMNMLVAGSEAESRLPEGFRGVLPKGTKVKGLNIQDGTATVDFSKEFLSYRTEMEKKILDAVTWTLTGFDSVERVNIWVDGRPLAKMPKGKSPAQGLTRNRGINLELAEGVNIGQSMPVTLYFLGQASDNTVYYVPVTRMINRSDDVAESVMQQLILGPKHGSGLSGALAETLKVNKLEVKDKTVLADFGGQLLQYGKGKSASKDAIQTIVLSLTENTGADKVKITVNGKAEANVEGKPLDKAVNRPEIVNPASL</sequence>
<dbReference type="OrthoDB" id="1715058at2"/>
<evidence type="ECO:0000313" key="4">
    <source>
        <dbReference type="EMBL" id="PRX42415.1"/>
    </source>
</evidence>
<dbReference type="Pfam" id="PF10646">
    <property type="entry name" value="Germane"/>
    <property type="match status" value="2"/>
</dbReference>
<proteinExistence type="predicted"/>
<keyword evidence="2" id="KW-0732">Signal</keyword>
<dbReference type="PROSITE" id="PS51257">
    <property type="entry name" value="PROKAR_LIPOPROTEIN"/>
    <property type="match status" value="1"/>
</dbReference>
<comment type="caution">
    <text evidence="4">The sequence shown here is derived from an EMBL/GenBank/DDBJ whole genome shotgun (WGS) entry which is preliminary data.</text>
</comment>
<dbReference type="RefSeq" id="WP_106343922.1">
    <property type="nucleotide sequence ID" value="NZ_PVNE01000002.1"/>
</dbReference>
<dbReference type="AlphaFoldDB" id="A0A2T0LJ95"/>
<evidence type="ECO:0000313" key="5">
    <source>
        <dbReference type="Proteomes" id="UP000237797"/>
    </source>
</evidence>
<dbReference type="Proteomes" id="UP000237797">
    <property type="component" value="Unassembled WGS sequence"/>
</dbReference>
<feature type="domain" description="GerMN" evidence="3">
    <location>
        <begin position="245"/>
        <end position="333"/>
    </location>
</feature>
<accession>A0A2T0LJ95</accession>
<feature type="signal peptide" evidence="2">
    <location>
        <begin position="1"/>
        <end position="20"/>
    </location>
</feature>
<evidence type="ECO:0000259" key="3">
    <source>
        <dbReference type="SMART" id="SM00909"/>
    </source>
</evidence>
<dbReference type="InterPro" id="IPR019606">
    <property type="entry name" value="GerMN"/>
</dbReference>
<reference evidence="4 5" key="1">
    <citation type="submission" date="2018-03" db="EMBL/GenBank/DDBJ databases">
        <title>Genomic Encyclopedia of Archaeal and Bacterial Type Strains, Phase II (KMG-II): from individual species to whole genera.</title>
        <authorList>
            <person name="Goeker M."/>
        </authorList>
    </citation>
    <scope>NUCLEOTIDE SEQUENCE [LARGE SCALE GENOMIC DNA]</scope>
    <source>
        <strain evidence="4 5">DSM 44946</strain>
    </source>
</reference>
<feature type="chain" id="PRO_5039383967" evidence="2">
    <location>
        <begin position="21"/>
        <end position="352"/>
    </location>
</feature>
<feature type="compositionally biased region" description="Basic and acidic residues" evidence="1">
    <location>
        <begin position="41"/>
        <end position="63"/>
    </location>
</feature>
<evidence type="ECO:0000256" key="1">
    <source>
        <dbReference type="SAM" id="MobiDB-lite"/>
    </source>
</evidence>
<gene>
    <name evidence="4" type="ORF">CLV97_102204</name>
</gene>
<dbReference type="EMBL" id="PVNE01000002">
    <property type="protein sequence ID" value="PRX42415.1"/>
    <property type="molecule type" value="Genomic_DNA"/>
</dbReference>
<protein>
    <submittedName>
        <fullName evidence="4">Germination protein M</fullName>
    </submittedName>
</protein>
<keyword evidence="5" id="KW-1185">Reference proteome</keyword>